<proteinExistence type="predicted"/>
<dbReference type="InterPro" id="IPR050765">
    <property type="entry name" value="Riboflavin_Biosynth_HTPR"/>
</dbReference>
<dbReference type="SUPFAM" id="SSF53597">
    <property type="entry name" value="Dihydrofolate reductase-like"/>
    <property type="match status" value="1"/>
</dbReference>
<comment type="caution">
    <text evidence="2">The sequence shown here is derived from an EMBL/GenBank/DDBJ whole genome shotgun (WGS) entry which is preliminary data.</text>
</comment>
<dbReference type="EMBL" id="JAZEWV010000006">
    <property type="protein sequence ID" value="MEE4542273.1"/>
    <property type="molecule type" value="Genomic_DNA"/>
</dbReference>
<dbReference type="Gene3D" id="3.40.430.10">
    <property type="entry name" value="Dihydrofolate Reductase, subunit A"/>
    <property type="match status" value="1"/>
</dbReference>
<evidence type="ECO:0000313" key="2">
    <source>
        <dbReference type="EMBL" id="MEE4542273.1"/>
    </source>
</evidence>
<name>A0ABU7P8Y4_9ACTN</name>
<gene>
    <name evidence="2" type="ORF">V2S66_09910</name>
</gene>
<feature type="domain" description="Bacterial bifunctional deaminase-reductase C-terminal" evidence="1">
    <location>
        <begin position="8"/>
        <end position="158"/>
    </location>
</feature>
<accession>A0ABU7P8Y4</accession>
<dbReference type="PANTHER" id="PTHR38011:SF11">
    <property type="entry name" value="2,5-DIAMINO-6-RIBOSYLAMINO-4(3H)-PYRIMIDINONE 5'-PHOSPHATE REDUCTASE"/>
    <property type="match status" value="1"/>
</dbReference>
<evidence type="ECO:0000259" key="1">
    <source>
        <dbReference type="Pfam" id="PF01872"/>
    </source>
</evidence>
<organism evidence="2 3">
    <name type="scientific">Actinacidiphila polyblastidii</name>
    <dbReference type="NCBI Taxonomy" id="3110430"/>
    <lineage>
        <taxon>Bacteria</taxon>
        <taxon>Bacillati</taxon>
        <taxon>Actinomycetota</taxon>
        <taxon>Actinomycetes</taxon>
        <taxon>Kitasatosporales</taxon>
        <taxon>Streptomycetaceae</taxon>
        <taxon>Actinacidiphila</taxon>
    </lineage>
</organism>
<dbReference type="PANTHER" id="PTHR38011">
    <property type="entry name" value="DIHYDROFOLATE REDUCTASE FAMILY PROTEIN (AFU_ORTHOLOGUE AFUA_8G06820)"/>
    <property type="match status" value="1"/>
</dbReference>
<dbReference type="RefSeq" id="WP_330794209.1">
    <property type="nucleotide sequence ID" value="NZ_JAZEWV010000006.1"/>
</dbReference>
<reference evidence="2 3" key="1">
    <citation type="submission" date="2023-12" db="EMBL/GenBank/DDBJ databases">
        <title>Streptomyces sp. V4-01.</title>
        <authorList>
            <person name="Somphong A."/>
            <person name="Phongsopitanun W."/>
        </authorList>
    </citation>
    <scope>NUCLEOTIDE SEQUENCE [LARGE SCALE GENOMIC DNA]</scope>
    <source>
        <strain evidence="2 3">V4-01</strain>
    </source>
</reference>
<protein>
    <submittedName>
        <fullName evidence="2">Dihydrofolate reductase family protein</fullName>
    </submittedName>
</protein>
<dbReference type="InterPro" id="IPR002734">
    <property type="entry name" value="RibDG_C"/>
</dbReference>
<dbReference type="Pfam" id="PF01872">
    <property type="entry name" value="RibD_C"/>
    <property type="match status" value="1"/>
</dbReference>
<dbReference type="Proteomes" id="UP001344658">
    <property type="component" value="Unassembled WGS sequence"/>
</dbReference>
<keyword evidence="3" id="KW-1185">Reference proteome</keyword>
<evidence type="ECO:0000313" key="3">
    <source>
        <dbReference type="Proteomes" id="UP001344658"/>
    </source>
</evidence>
<dbReference type="InterPro" id="IPR024072">
    <property type="entry name" value="DHFR-like_dom_sf"/>
</dbReference>
<sequence length="184" mass="19841">MTRTHYYTATSLDGFIATADDSLDWLLSQQVDPEGPFGYQEFIAGIGALVMGATTYDWVLRHHVAKGEAWPYDIPAWVMTHRDPETFPPVPGADVRFASGDVRPVHAALTEAAAGRDIWVVGGGDLAAAFAQAGLLDDLTVSVAPVTLGAGRPLFARPFDLRLVSADRNGAFLCARYEVLTPRP</sequence>